<evidence type="ECO:0000256" key="4">
    <source>
        <dbReference type="ARBA" id="ARBA00022723"/>
    </source>
</evidence>
<evidence type="ECO:0000256" key="2">
    <source>
        <dbReference type="ARBA" id="ARBA00022679"/>
    </source>
</evidence>
<protein>
    <recommendedName>
        <fullName evidence="8">tRNA N6-adenosine threonylcarbamoyltransferase</fullName>
        <ecNumber evidence="8">2.3.1.234</ecNumber>
    </recommendedName>
    <alternativeName>
        <fullName evidence="8">N6-L-threonylcarbamoyladenine synthase</fullName>
        <shortName evidence="8">t(6)A synthase</shortName>
    </alternativeName>
    <alternativeName>
        <fullName evidence="8">t(6)A37 threonylcarbamoyladenosine biosynthesis protein Kae1</fullName>
    </alternativeName>
    <alternativeName>
        <fullName evidence="8">tRNA threonylcarbamoyladenosine biosynthesis protein Kae1</fullName>
    </alternativeName>
</protein>
<dbReference type="GO" id="GO:0002949">
    <property type="term" value="P:tRNA threonylcarbamoyladenosine modification"/>
    <property type="evidence" value="ECO:0007669"/>
    <property type="project" value="UniProtKB-UniRule"/>
</dbReference>
<feature type="binding site" evidence="8">
    <location>
        <position position="285"/>
    </location>
    <ligand>
        <name>Fe cation</name>
        <dbReference type="ChEBI" id="CHEBI:24875"/>
    </ligand>
</feature>
<dbReference type="EC" id="2.3.1.234" evidence="8"/>
<dbReference type="Proteomes" id="UP000610960">
    <property type="component" value="Unassembled WGS sequence"/>
</dbReference>
<dbReference type="GO" id="GO:0061711">
    <property type="term" value="F:tRNA N(6)-L-threonylcarbamoyladenine synthase activity"/>
    <property type="evidence" value="ECO:0007669"/>
    <property type="project" value="UniProtKB-EC"/>
</dbReference>
<dbReference type="PRINTS" id="PR00789">
    <property type="entry name" value="OSIALOPTASE"/>
</dbReference>
<keyword evidence="1 8" id="KW-0963">Cytoplasm</keyword>
<gene>
    <name evidence="8" type="primary">kae1</name>
    <name evidence="10" type="ORF">GCM10007981_18900</name>
</gene>
<comment type="catalytic activity">
    <reaction evidence="7 8">
        <text>L-threonylcarbamoyladenylate + adenosine(37) in tRNA = N(6)-L-threonylcarbamoyladenosine(37) in tRNA + AMP + H(+)</text>
        <dbReference type="Rhea" id="RHEA:37059"/>
        <dbReference type="Rhea" id="RHEA-COMP:10162"/>
        <dbReference type="Rhea" id="RHEA-COMP:10163"/>
        <dbReference type="ChEBI" id="CHEBI:15378"/>
        <dbReference type="ChEBI" id="CHEBI:73682"/>
        <dbReference type="ChEBI" id="CHEBI:74411"/>
        <dbReference type="ChEBI" id="CHEBI:74418"/>
        <dbReference type="ChEBI" id="CHEBI:456215"/>
        <dbReference type="EC" id="2.3.1.234"/>
    </reaction>
</comment>
<dbReference type="InterPro" id="IPR017860">
    <property type="entry name" value="Peptidase_M22_CS"/>
</dbReference>
<dbReference type="EMBL" id="BMNL01000004">
    <property type="protein sequence ID" value="GGP22517.1"/>
    <property type="molecule type" value="Genomic_DNA"/>
</dbReference>
<reference evidence="10" key="1">
    <citation type="journal article" date="2014" name="Int. J. Syst. Evol. Microbiol.">
        <title>Complete genome sequence of Corynebacterium casei LMG S-19264T (=DSM 44701T), isolated from a smear-ripened cheese.</title>
        <authorList>
            <consortium name="US DOE Joint Genome Institute (JGI-PGF)"/>
            <person name="Walter F."/>
            <person name="Albersmeier A."/>
            <person name="Kalinowski J."/>
            <person name="Ruckert C."/>
        </authorList>
    </citation>
    <scope>NUCLEOTIDE SEQUENCE</scope>
    <source>
        <strain evidence="10">JCM 10088</strain>
    </source>
</reference>
<dbReference type="RefSeq" id="WP_188597145.1">
    <property type="nucleotide sequence ID" value="NZ_BMNL01000004.1"/>
</dbReference>
<organism evidence="10 11">
    <name type="scientific">Thermocladium modestius</name>
    <dbReference type="NCBI Taxonomy" id="62609"/>
    <lineage>
        <taxon>Archaea</taxon>
        <taxon>Thermoproteota</taxon>
        <taxon>Thermoprotei</taxon>
        <taxon>Thermoproteales</taxon>
        <taxon>Thermoproteaceae</taxon>
        <taxon>Thermocladium</taxon>
    </lineage>
</organism>
<comment type="function">
    <text evidence="8">Required for the formation of a threonylcarbamoyl group on adenosine at position 37 (t(6)A37) in tRNAs that read codons beginning with adenine. Is probably involved in the transfer of the threonylcarbamoyl moiety of threonylcarbamoyl-AMP (TC-AMP) to the N6 group of A37.</text>
</comment>
<dbReference type="InterPro" id="IPR017861">
    <property type="entry name" value="KAE1/TsaD"/>
</dbReference>
<evidence type="ECO:0000256" key="1">
    <source>
        <dbReference type="ARBA" id="ARBA00022490"/>
    </source>
</evidence>
<feature type="binding site" evidence="8">
    <location>
        <position position="111"/>
    </location>
    <ligand>
        <name>Fe cation</name>
        <dbReference type="ChEBI" id="CHEBI:24875"/>
    </ligand>
</feature>
<comment type="similarity">
    <text evidence="8">Belongs to the KAE1 / TsaD family.</text>
</comment>
<dbReference type="GO" id="GO:0016301">
    <property type="term" value="F:kinase activity"/>
    <property type="evidence" value="ECO:0007669"/>
    <property type="project" value="UniProtKB-KW"/>
</dbReference>
<dbReference type="GO" id="GO:0000408">
    <property type="term" value="C:EKC/KEOPS complex"/>
    <property type="evidence" value="ECO:0007669"/>
    <property type="project" value="InterPro"/>
</dbReference>
<keyword evidence="6 8" id="KW-0012">Acyltransferase</keyword>
<dbReference type="GO" id="GO:0005506">
    <property type="term" value="F:iron ion binding"/>
    <property type="evidence" value="ECO:0007669"/>
    <property type="project" value="UniProtKB-UniRule"/>
</dbReference>
<keyword evidence="2 8" id="KW-0808">Transferase</keyword>
<sequence length="346" mass="36992">MIVLGIESTAHTIGLGAVDDEGNILLNEWSTYIPPSGVGIHPREAAEHHVKAASELLRRAAAVIDLGKVSGVAFSQGPGLGPALRVGATIARTLALRLGKPLIPVHHGVAHVEIARLATGAVDPLVLLVSGGHTMVLAHSGDRYRVFGETLDIAVGNCIDMFAREAGFGFPGVPRVEECAAGGSRYIEMPYNVAGQDVYFAGIYTRAVEALRRGERKEDVCLSFIETVYYMLAEVVERGLALTGKRGLVVAGGVARSRRLVDIMRVAAEEFNASLHVVPHQLAGDNGAMIAWVGLLSLMSGVTARIEDSTVRQRWRIDEVTTPWFDSSKAIISRRSAAEAMNPSND</sequence>
<evidence type="ECO:0000256" key="6">
    <source>
        <dbReference type="ARBA" id="ARBA00023315"/>
    </source>
</evidence>
<keyword evidence="10" id="KW-0418">Kinase</keyword>
<dbReference type="GO" id="GO:0005737">
    <property type="term" value="C:cytoplasm"/>
    <property type="evidence" value="ECO:0007669"/>
    <property type="project" value="UniProtKB-SubCell"/>
</dbReference>
<feature type="binding site" evidence="8">
    <location>
        <begin position="128"/>
        <end position="132"/>
    </location>
    <ligand>
        <name>substrate</name>
    </ligand>
</feature>
<dbReference type="OrthoDB" id="6818at2157"/>
<keyword evidence="5 8" id="KW-0408">Iron</keyword>
<evidence type="ECO:0000256" key="3">
    <source>
        <dbReference type="ARBA" id="ARBA00022694"/>
    </source>
</evidence>
<evidence type="ECO:0000313" key="10">
    <source>
        <dbReference type="EMBL" id="GGP22517.1"/>
    </source>
</evidence>
<evidence type="ECO:0000256" key="8">
    <source>
        <dbReference type="HAMAP-Rule" id="MF_01446"/>
    </source>
</evidence>
<dbReference type="HAMAP" id="MF_01446">
    <property type="entry name" value="Kae1"/>
    <property type="match status" value="1"/>
</dbReference>
<feature type="binding site" evidence="8">
    <location>
        <position position="177"/>
    </location>
    <ligand>
        <name>substrate</name>
    </ligand>
</feature>
<comment type="caution">
    <text evidence="8">Lacks conserved residue(s) required for the propagation of feature annotation.</text>
</comment>
<evidence type="ECO:0000259" key="9">
    <source>
        <dbReference type="Pfam" id="PF00814"/>
    </source>
</evidence>
<dbReference type="NCBIfam" id="TIGR00329">
    <property type="entry name" value="gcp_kae1"/>
    <property type="match status" value="1"/>
</dbReference>
<dbReference type="PANTHER" id="PTHR11735:SF14">
    <property type="entry name" value="TRNA N6-ADENOSINE THREONYLCARBAMOYLTRANSFERASE"/>
    <property type="match status" value="1"/>
</dbReference>
<reference evidence="10" key="2">
    <citation type="submission" date="2020-09" db="EMBL/GenBank/DDBJ databases">
        <authorList>
            <person name="Sun Q."/>
            <person name="Ohkuma M."/>
        </authorList>
    </citation>
    <scope>NUCLEOTIDE SEQUENCE</scope>
    <source>
        <strain evidence="10">JCM 10088</strain>
    </source>
</reference>
<accession>A0A830GWV7</accession>
<dbReference type="InterPro" id="IPR034680">
    <property type="entry name" value="Kae1_archaea_euk"/>
</dbReference>
<evidence type="ECO:0000313" key="11">
    <source>
        <dbReference type="Proteomes" id="UP000610960"/>
    </source>
</evidence>
<evidence type="ECO:0000256" key="5">
    <source>
        <dbReference type="ARBA" id="ARBA00023004"/>
    </source>
</evidence>
<comment type="caution">
    <text evidence="10">The sequence shown here is derived from an EMBL/GenBank/DDBJ whole genome shotgun (WGS) entry which is preliminary data.</text>
</comment>
<feature type="domain" description="Gcp-like" evidence="9">
    <location>
        <begin position="31"/>
        <end position="292"/>
    </location>
</feature>
<evidence type="ECO:0000256" key="7">
    <source>
        <dbReference type="ARBA" id="ARBA00048117"/>
    </source>
</evidence>
<dbReference type="AlphaFoldDB" id="A0A830GWV7"/>
<keyword evidence="3 8" id="KW-0819">tRNA processing</keyword>
<comment type="subcellular location">
    <subcellularLocation>
        <location evidence="8">Cytoplasm</location>
    </subcellularLocation>
</comment>
<dbReference type="PROSITE" id="PS01016">
    <property type="entry name" value="GLYCOPROTEASE"/>
    <property type="match status" value="1"/>
</dbReference>
<feature type="binding site" evidence="8">
    <location>
        <position position="107"/>
    </location>
    <ligand>
        <name>Fe cation</name>
        <dbReference type="ChEBI" id="CHEBI:24875"/>
    </ligand>
</feature>
<dbReference type="SUPFAM" id="SSF53067">
    <property type="entry name" value="Actin-like ATPase domain"/>
    <property type="match status" value="1"/>
</dbReference>
<keyword evidence="11" id="KW-1185">Reference proteome</keyword>
<dbReference type="NCBIfam" id="TIGR03722">
    <property type="entry name" value="arch_KAE1"/>
    <property type="match status" value="1"/>
</dbReference>
<keyword evidence="4 8" id="KW-0479">Metal-binding</keyword>
<name>A0A830GWV7_9CREN</name>
<feature type="binding site" evidence="8">
    <location>
        <position position="257"/>
    </location>
    <ligand>
        <name>substrate</name>
    </ligand>
</feature>
<comment type="cofactor">
    <cofactor evidence="8">
        <name>Fe(2+)</name>
        <dbReference type="ChEBI" id="CHEBI:29033"/>
    </cofactor>
    <text evidence="8">Binds 1 Fe(2+) ion per subunit.</text>
</comment>
<dbReference type="InterPro" id="IPR000905">
    <property type="entry name" value="Gcp-like_dom"/>
</dbReference>
<feature type="binding site" evidence="8">
    <location>
        <position position="160"/>
    </location>
    <ligand>
        <name>substrate</name>
    </ligand>
</feature>
<dbReference type="PANTHER" id="PTHR11735">
    <property type="entry name" value="TRNA N6-ADENOSINE THREONYLCARBAMOYLTRANSFERASE"/>
    <property type="match status" value="1"/>
</dbReference>
<dbReference type="Gene3D" id="3.30.420.40">
    <property type="match status" value="2"/>
</dbReference>
<dbReference type="InterPro" id="IPR043129">
    <property type="entry name" value="ATPase_NBD"/>
</dbReference>
<proteinExistence type="inferred from homology"/>
<dbReference type="Pfam" id="PF00814">
    <property type="entry name" value="TsaD"/>
    <property type="match status" value="1"/>
</dbReference>